<dbReference type="EMBL" id="SRXW01000006">
    <property type="protein sequence ID" value="TGY87428.1"/>
    <property type="molecule type" value="Genomic_DNA"/>
</dbReference>
<sequence>MVEVTVPLDRVFHALADPSRRAMLAALETGEHSIGELAAPLDMSFAGASKHVQVLEKAGLVARTVRGRTHAIRLEPEPLRRASEWLRRYEKFWSGRLDALEAALREEDET</sequence>
<dbReference type="Proteomes" id="UP000308054">
    <property type="component" value="Unassembled WGS sequence"/>
</dbReference>
<dbReference type="CDD" id="cd00090">
    <property type="entry name" value="HTH_ARSR"/>
    <property type="match status" value="1"/>
</dbReference>
<dbReference type="InterPro" id="IPR036388">
    <property type="entry name" value="WH-like_DNA-bd_sf"/>
</dbReference>
<feature type="domain" description="HTH arsR-type" evidence="1">
    <location>
        <begin position="1"/>
        <end position="94"/>
    </location>
</feature>
<organism evidence="2 3">
    <name type="scientific">Marinicauda algicola</name>
    <dbReference type="NCBI Taxonomy" id="2029849"/>
    <lineage>
        <taxon>Bacteria</taxon>
        <taxon>Pseudomonadati</taxon>
        <taxon>Pseudomonadota</taxon>
        <taxon>Alphaproteobacteria</taxon>
        <taxon>Maricaulales</taxon>
        <taxon>Maricaulaceae</taxon>
        <taxon>Marinicauda</taxon>
    </lineage>
</organism>
<comment type="caution">
    <text evidence="2">The sequence shown here is derived from an EMBL/GenBank/DDBJ whole genome shotgun (WGS) entry which is preliminary data.</text>
</comment>
<dbReference type="AlphaFoldDB" id="A0A4S2GX16"/>
<dbReference type="GO" id="GO:0003700">
    <property type="term" value="F:DNA-binding transcription factor activity"/>
    <property type="evidence" value="ECO:0007669"/>
    <property type="project" value="InterPro"/>
</dbReference>
<dbReference type="PANTHER" id="PTHR38600:SF2">
    <property type="entry name" value="SLL0088 PROTEIN"/>
    <property type="match status" value="1"/>
</dbReference>
<accession>A0A4S2GX16</accession>
<dbReference type="PRINTS" id="PR00778">
    <property type="entry name" value="HTHARSR"/>
</dbReference>
<dbReference type="SUPFAM" id="SSF46785">
    <property type="entry name" value="Winged helix' DNA-binding domain"/>
    <property type="match status" value="1"/>
</dbReference>
<name>A0A4S2GX16_9PROT</name>
<evidence type="ECO:0000259" key="1">
    <source>
        <dbReference type="PROSITE" id="PS50987"/>
    </source>
</evidence>
<reference evidence="2 3" key="1">
    <citation type="journal article" date="2017" name="Int. J. Syst. Evol. Microbiol.">
        <title>Marinicauda algicola sp. nov., isolated from a marine red alga Rhodosorus marinus.</title>
        <authorList>
            <person name="Jeong S.E."/>
            <person name="Jeon S.H."/>
            <person name="Chun B.H."/>
            <person name="Kim D.W."/>
            <person name="Jeon C.O."/>
        </authorList>
    </citation>
    <scope>NUCLEOTIDE SEQUENCE [LARGE SCALE GENOMIC DNA]</scope>
    <source>
        <strain evidence="2 3">JCM 31718</strain>
    </source>
</reference>
<dbReference type="Gene3D" id="1.10.10.10">
    <property type="entry name" value="Winged helix-like DNA-binding domain superfamily/Winged helix DNA-binding domain"/>
    <property type="match status" value="1"/>
</dbReference>
<dbReference type="PROSITE" id="PS50987">
    <property type="entry name" value="HTH_ARSR_2"/>
    <property type="match status" value="1"/>
</dbReference>
<dbReference type="InterPro" id="IPR036390">
    <property type="entry name" value="WH_DNA-bd_sf"/>
</dbReference>
<dbReference type="Pfam" id="PF12840">
    <property type="entry name" value="HTH_20"/>
    <property type="match status" value="1"/>
</dbReference>
<keyword evidence="3" id="KW-1185">Reference proteome</keyword>
<dbReference type="InterPro" id="IPR011991">
    <property type="entry name" value="ArsR-like_HTH"/>
</dbReference>
<evidence type="ECO:0000313" key="2">
    <source>
        <dbReference type="EMBL" id="TGY87428.1"/>
    </source>
</evidence>
<dbReference type="NCBIfam" id="NF033788">
    <property type="entry name" value="HTH_metalloreg"/>
    <property type="match status" value="1"/>
</dbReference>
<dbReference type="OrthoDB" id="9790747at2"/>
<proteinExistence type="predicted"/>
<protein>
    <submittedName>
        <fullName evidence="2">ArsR family transcriptional regulator</fullName>
    </submittedName>
</protein>
<dbReference type="PANTHER" id="PTHR38600">
    <property type="entry name" value="TRANSCRIPTIONAL REGULATORY PROTEIN"/>
    <property type="match status" value="1"/>
</dbReference>
<dbReference type="RefSeq" id="WP_135997402.1">
    <property type="nucleotide sequence ID" value="NZ_CP071057.1"/>
</dbReference>
<dbReference type="InterPro" id="IPR001845">
    <property type="entry name" value="HTH_ArsR_DNA-bd_dom"/>
</dbReference>
<gene>
    <name evidence="2" type="ORF">E5163_15290</name>
</gene>
<evidence type="ECO:0000313" key="3">
    <source>
        <dbReference type="Proteomes" id="UP000308054"/>
    </source>
</evidence>
<dbReference type="SMART" id="SM00418">
    <property type="entry name" value="HTH_ARSR"/>
    <property type="match status" value="1"/>
</dbReference>